<comment type="caution">
    <text evidence="2">The sequence shown here is derived from an EMBL/GenBank/DDBJ whole genome shotgun (WGS) entry which is preliminary data.</text>
</comment>
<name>A0ABW2U7L6_9BACT</name>
<evidence type="ECO:0000313" key="3">
    <source>
        <dbReference type="Proteomes" id="UP001596513"/>
    </source>
</evidence>
<evidence type="ECO:0000313" key="2">
    <source>
        <dbReference type="EMBL" id="MFC7668081.1"/>
    </source>
</evidence>
<keyword evidence="1" id="KW-1133">Transmembrane helix</keyword>
<proteinExistence type="predicted"/>
<organism evidence="2 3">
    <name type="scientific">Hymenobacter humi</name>
    <dbReference type="NCBI Taxonomy" id="1411620"/>
    <lineage>
        <taxon>Bacteria</taxon>
        <taxon>Pseudomonadati</taxon>
        <taxon>Bacteroidota</taxon>
        <taxon>Cytophagia</taxon>
        <taxon>Cytophagales</taxon>
        <taxon>Hymenobacteraceae</taxon>
        <taxon>Hymenobacter</taxon>
    </lineage>
</organism>
<feature type="transmembrane region" description="Helical" evidence="1">
    <location>
        <begin position="99"/>
        <end position="120"/>
    </location>
</feature>
<evidence type="ECO:0000256" key="1">
    <source>
        <dbReference type="SAM" id="Phobius"/>
    </source>
</evidence>
<protein>
    <submittedName>
        <fullName evidence="2">Uncharacterized protein</fullName>
    </submittedName>
</protein>
<accession>A0ABW2U7L6</accession>
<gene>
    <name evidence="2" type="ORF">ACFQT0_12325</name>
</gene>
<keyword evidence="3" id="KW-1185">Reference proteome</keyword>
<dbReference type="Proteomes" id="UP001596513">
    <property type="component" value="Unassembled WGS sequence"/>
</dbReference>
<feature type="transmembrane region" description="Helical" evidence="1">
    <location>
        <begin position="56"/>
        <end position="78"/>
    </location>
</feature>
<sequence length="135" mass="15079">MNPIHWLFARLFHNIHTLKPDAIVEQLPVAALIALNVLLLTPIIQAVMLVEMAFNISIGTPGTVALWLIVSAVNYYLLLGQESVAQVLSRYPAKPTSKGRAMTFFSALVLLTLLMSWFPISGMLRFAEMPYRLPE</sequence>
<dbReference type="EMBL" id="JBHTEK010000001">
    <property type="protein sequence ID" value="MFC7668081.1"/>
    <property type="molecule type" value="Genomic_DNA"/>
</dbReference>
<dbReference type="RefSeq" id="WP_380203117.1">
    <property type="nucleotide sequence ID" value="NZ_JBHTEK010000001.1"/>
</dbReference>
<feature type="transmembrane region" description="Helical" evidence="1">
    <location>
        <begin position="29"/>
        <end position="50"/>
    </location>
</feature>
<keyword evidence="1" id="KW-0812">Transmembrane</keyword>
<keyword evidence="1" id="KW-0472">Membrane</keyword>
<reference evidence="3" key="1">
    <citation type="journal article" date="2019" name="Int. J. Syst. Evol. Microbiol.">
        <title>The Global Catalogue of Microorganisms (GCM) 10K type strain sequencing project: providing services to taxonomists for standard genome sequencing and annotation.</title>
        <authorList>
            <consortium name="The Broad Institute Genomics Platform"/>
            <consortium name="The Broad Institute Genome Sequencing Center for Infectious Disease"/>
            <person name="Wu L."/>
            <person name="Ma J."/>
        </authorList>
    </citation>
    <scope>NUCLEOTIDE SEQUENCE [LARGE SCALE GENOMIC DNA]</scope>
    <source>
        <strain evidence="3">JCM 19635</strain>
    </source>
</reference>